<dbReference type="AlphaFoldDB" id="A0A4Z0Y693"/>
<evidence type="ECO:0000313" key="2">
    <source>
        <dbReference type="Proteomes" id="UP000297714"/>
    </source>
</evidence>
<dbReference type="RefSeq" id="WP_135661133.1">
    <property type="nucleotide sequence ID" value="NZ_JAJUFJ010000021.1"/>
</dbReference>
<comment type="caution">
    <text evidence="1">The sequence shown here is derived from an EMBL/GenBank/DDBJ whole genome shotgun (WGS) entry which is preliminary data.</text>
</comment>
<sequence>MSLKHICPYLGCHELIPVSERYCQKHMALINARQAEYDSSVRHKRDAKLTAFYHSQQWVKLQRVIIAKYHGLDLWAYFVDHEIVKAEMVHHIKPLREYWSDRLSIGNLIPLSNANHGMIEQLYKTSKREETQRKLLGLIERWEEEFG</sequence>
<dbReference type="OrthoDB" id="9811997at2"/>
<organism evidence="1 2">
    <name type="scientific">Caproiciproducens galactitolivorans</name>
    <dbReference type="NCBI Taxonomy" id="642589"/>
    <lineage>
        <taxon>Bacteria</taxon>
        <taxon>Bacillati</taxon>
        <taxon>Bacillota</taxon>
        <taxon>Clostridia</taxon>
        <taxon>Eubacteriales</taxon>
        <taxon>Acutalibacteraceae</taxon>
        <taxon>Caproiciproducens</taxon>
    </lineage>
</organism>
<proteinExistence type="predicted"/>
<evidence type="ECO:0000313" key="1">
    <source>
        <dbReference type="EMBL" id="TGJ75408.1"/>
    </source>
</evidence>
<dbReference type="EMBL" id="SRMQ01000018">
    <property type="protein sequence ID" value="TGJ75408.1"/>
    <property type="molecule type" value="Genomic_DNA"/>
</dbReference>
<dbReference type="Proteomes" id="UP000297714">
    <property type="component" value="Unassembled WGS sequence"/>
</dbReference>
<evidence type="ECO:0008006" key="3">
    <source>
        <dbReference type="Google" id="ProtNLM"/>
    </source>
</evidence>
<name>A0A4Z0Y693_9FIRM</name>
<protein>
    <recommendedName>
        <fullName evidence="3">HNH endonuclease</fullName>
    </recommendedName>
</protein>
<keyword evidence="2" id="KW-1185">Reference proteome</keyword>
<gene>
    <name evidence="1" type="ORF">CAGA_24320</name>
</gene>
<accession>A0A4Z0Y693</accession>
<reference evidence="1 2" key="1">
    <citation type="submission" date="2019-04" db="EMBL/GenBank/DDBJ databases">
        <authorList>
            <person name="Poehlein A."/>
            <person name="Bengelsdorf F.R."/>
            <person name="Duerre P."/>
            <person name="Daniel R."/>
        </authorList>
    </citation>
    <scope>NUCLEOTIDE SEQUENCE [LARGE SCALE GENOMIC DNA]</scope>
    <source>
        <strain evidence="1 2">BS-1</strain>
    </source>
</reference>